<feature type="compositionally biased region" description="Low complexity" evidence="1">
    <location>
        <begin position="70"/>
        <end position="79"/>
    </location>
</feature>
<dbReference type="InterPro" id="IPR037699">
    <property type="entry name" value="At5g65660-like"/>
</dbReference>
<organism evidence="3 4">
    <name type="scientific">Liquidambar formosana</name>
    <name type="common">Formosan gum</name>
    <dbReference type="NCBI Taxonomy" id="63359"/>
    <lineage>
        <taxon>Eukaryota</taxon>
        <taxon>Viridiplantae</taxon>
        <taxon>Streptophyta</taxon>
        <taxon>Embryophyta</taxon>
        <taxon>Tracheophyta</taxon>
        <taxon>Spermatophyta</taxon>
        <taxon>Magnoliopsida</taxon>
        <taxon>eudicotyledons</taxon>
        <taxon>Gunneridae</taxon>
        <taxon>Pentapetalae</taxon>
        <taxon>Saxifragales</taxon>
        <taxon>Altingiaceae</taxon>
        <taxon>Liquidambar</taxon>
    </lineage>
</organism>
<evidence type="ECO:0000313" key="4">
    <source>
        <dbReference type="Proteomes" id="UP001415857"/>
    </source>
</evidence>
<keyword evidence="2" id="KW-0472">Membrane</keyword>
<keyword evidence="4" id="KW-1185">Reference proteome</keyword>
<feature type="region of interest" description="Disordered" evidence="1">
    <location>
        <begin position="61"/>
        <end position="81"/>
    </location>
</feature>
<dbReference type="PANTHER" id="PTHR34291">
    <property type="entry name" value="HYDROXYPROLINE-RICH GLYCOPROTEIN FAMILY PROTEIN"/>
    <property type="match status" value="1"/>
</dbReference>
<evidence type="ECO:0000256" key="2">
    <source>
        <dbReference type="SAM" id="Phobius"/>
    </source>
</evidence>
<dbReference type="Proteomes" id="UP001415857">
    <property type="component" value="Unassembled WGS sequence"/>
</dbReference>
<protein>
    <recommendedName>
        <fullName evidence="5">Hydroxyproline-rich glycoprotein family protein</fullName>
    </recommendedName>
</protein>
<dbReference type="PANTHER" id="PTHR34291:SF7">
    <property type="entry name" value="PROTEIN, PUTATIVE-RELATED"/>
    <property type="match status" value="1"/>
</dbReference>
<evidence type="ECO:0000313" key="3">
    <source>
        <dbReference type="EMBL" id="KAK9270710.1"/>
    </source>
</evidence>
<reference evidence="3 4" key="1">
    <citation type="journal article" date="2024" name="Plant J.">
        <title>Genome sequences and population genomics reveal climatic adaptation and genomic divergence between two closely related sweetgum species.</title>
        <authorList>
            <person name="Xu W.Q."/>
            <person name="Ren C.Q."/>
            <person name="Zhang X.Y."/>
            <person name="Comes H.P."/>
            <person name="Liu X.H."/>
            <person name="Li Y.G."/>
            <person name="Kettle C.J."/>
            <person name="Jalonen R."/>
            <person name="Gaisberger H."/>
            <person name="Ma Y.Z."/>
            <person name="Qiu Y.X."/>
        </authorList>
    </citation>
    <scope>NUCLEOTIDE SEQUENCE [LARGE SCALE GENOMIC DNA]</scope>
    <source>
        <strain evidence="3">Hangzhou</strain>
    </source>
</reference>
<dbReference type="EMBL" id="JBBPBK010000014">
    <property type="protein sequence ID" value="KAK9270710.1"/>
    <property type="molecule type" value="Genomic_DNA"/>
</dbReference>
<sequence length="124" mass="14095">MREERIGIKIMVREEGSSRPSIGFPLGLLLLVILLFCMSLFFTCCYHWDKLRVLLRSSPNGTDDVEADTPSSPSDSSPPYMKAKKIQEERFIVLMPGDEVPKFVAMPCPCKSTRMEKIIIQVQK</sequence>
<comment type="caution">
    <text evidence="3">The sequence shown here is derived from an EMBL/GenBank/DDBJ whole genome shotgun (WGS) entry which is preliminary data.</text>
</comment>
<evidence type="ECO:0000256" key="1">
    <source>
        <dbReference type="SAM" id="MobiDB-lite"/>
    </source>
</evidence>
<evidence type="ECO:0008006" key="5">
    <source>
        <dbReference type="Google" id="ProtNLM"/>
    </source>
</evidence>
<feature type="transmembrane region" description="Helical" evidence="2">
    <location>
        <begin position="21"/>
        <end position="42"/>
    </location>
</feature>
<proteinExistence type="predicted"/>
<name>A0AAP0NF83_LIQFO</name>
<dbReference type="AlphaFoldDB" id="A0AAP0NF83"/>
<gene>
    <name evidence="3" type="ORF">L1049_026293</name>
</gene>
<accession>A0AAP0NF83</accession>
<keyword evidence="2" id="KW-0812">Transmembrane</keyword>
<keyword evidence="2" id="KW-1133">Transmembrane helix</keyword>